<dbReference type="PROSITE" id="PS50893">
    <property type="entry name" value="ABC_TRANSPORTER_2"/>
    <property type="match status" value="2"/>
</dbReference>
<proteinExistence type="inferred from homology"/>
<gene>
    <name evidence="11" type="primary">uup</name>
    <name evidence="14" type="ORF">CFR71_03850</name>
</gene>
<feature type="region of interest" description="Disordered" evidence="12">
    <location>
        <begin position="505"/>
        <end position="530"/>
    </location>
</feature>
<evidence type="ECO:0000256" key="11">
    <source>
        <dbReference type="HAMAP-Rule" id="MF_00848"/>
    </source>
</evidence>
<dbReference type="PANTHER" id="PTHR42855">
    <property type="entry name" value="ABC TRANSPORTER ATP-BINDING SUBUNIT"/>
    <property type="match status" value="1"/>
</dbReference>
<dbReference type="EMBL" id="NOXG01000002">
    <property type="protein sequence ID" value="PYD76652.1"/>
    <property type="molecule type" value="Genomic_DNA"/>
</dbReference>
<feature type="binding site" evidence="11">
    <location>
        <begin position="316"/>
        <end position="323"/>
    </location>
    <ligand>
        <name>ATP</name>
        <dbReference type="ChEBI" id="CHEBI:30616"/>
        <label>2</label>
    </ligand>
</feature>
<evidence type="ECO:0000256" key="3">
    <source>
        <dbReference type="ARBA" id="ARBA00022741"/>
    </source>
</evidence>
<protein>
    <recommendedName>
        <fullName evidence="11">ATP-binding protein Uup</fullName>
        <ecNumber evidence="11">3.6.1.-</ecNumber>
    </recommendedName>
</protein>
<comment type="similarity">
    <text evidence="10 11">Belongs to the ABC transporter superfamily. ABCF family. Uup subfamily.</text>
</comment>
<dbReference type="Proteomes" id="UP000247609">
    <property type="component" value="Unassembled WGS sequence"/>
</dbReference>
<organism evidence="14 15">
    <name type="scientific">Novacetimonas pomaceti</name>
    <dbReference type="NCBI Taxonomy" id="2021998"/>
    <lineage>
        <taxon>Bacteria</taxon>
        <taxon>Pseudomonadati</taxon>
        <taxon>Pseudomonadota</taxon>
        <taxon>Alphaproteobacteria</taxon>
        <taxon>Acetobacterales</taxon>
        <taxon>Acetobacteraceae</taxon>
        <taxon>Novacetimonas</taxon>
    </lineage>
</organism>
<evidence type="ECO:0000256" key="1">
    <source>
        <dbReference type="ARBA" id="ARBA00022490"/>
    </source>
</evidence>
<comment type="catalytic activity">
    <reaction evidence="9 11">
        <text>ATP + H2O = ADP + phosphate + H(+)</text>
        <dbReference type="Rhea" id="RHEA:13065"/>
        <dbReference type="ChEBI" id="CHEBI:15377"/>
        <dbReference type="ChEBI" id="CHEBI:15378"/>
        <dbReference type="ChEBI" id="CHEBI:30616"/>
        <dbReference type="ChEBI" id="CHEBI:43474"/>
        <dbReference type="ChEBI" id="CHEBI:456216"/>
    </reaction>
</comment>
<accession>A0A318QH54</accession>
<dbReference type="InterPro" id="IPR027417">
    <property type="entry name" value="P-loop_NTPase"/>
</dbReference>
<evidence type="ECO:0000256" key="6">
    <source>
        <dbReference type="ARBA" id="ARBA00022840"/>
    </source>
</evidence>
<dbReference type="SMART" id="SM00382">
    <property type="entry name" value="AAA"/>
    <property type="match status" value="2"/>
</dbReference>
<evidence type="ECO:0000256" key="10">
    <source>
        <dbReference type="ARBA" id="ARBA00061478"/>
    </source>
</evidence>
<dbReference type="GO" id="GO:0016887">
    <property type="term" value="F:ATP hydrolysis activity"/>
    <property type="evidence" value="ECO:0007669"/>
    <property type="project" value="UniProtKB-UniRule"/>
</dbReference>
<dbReference type="InterPro" id="IPR032524">
    <property type="entry name" value="ABC_tran_C"/>
</dbReference>
<keyword evidence="1 11" id="KW-0963">Cytoplasm</keyword>
<comment type="function">
    <text evidence="11">Probably plays a role in ribosome assembly or function. May be involved in resolution of branched DNA intermediates that result from template switching in postreplication gaps. Binds DNA and has ATPase activity.</text>
</comment>
<evidence type="ECO:0000313" key="14">
    <source>
        <dbReference type="EMBL" id="PYD76652.1"/>
    </source>
</evidence>
<dbReference type="InterPro" id="IPR003593">
    <property type="entry name" value="AAA+_ATPase"/>
</dbReference>
<dbReference type="CDD" id="cd03221">
    <property type="entry name" value="ABCF_EF-3"/>
    <property type="match status" value="2"/>
</dbReference>
<evidence type="ECO:0000256" key="5">
    <source>
        <dbReference type="ARBA" id="ARBA00022801"/>
    </source>
</evidence>
<dbReference type="Pfam" id="PF00005">
    <property type="entry name" value="ABC_tran"/>
    <property type="match status" value="2"/>
</dbReference>
<dbReference type="GO" id="GO:0006281">
    <property type="term" value="P:DNA repair"/>
    <property type="evidence" value="ECO:0007669"/>
    <property type="project" value="UniProtKB-KW"/>
</dbReference>
<keyword evidence="14" id="KW-0648">Protein biosynthesis</keyword>
<dbReference type="GO" id="GO:0003677">
    <property type="term" value="F:DNA binding"/>
    <property type="evidence" value="ECO:0007669"/>
    <property type="project" value="UniProtKB-UniRule"/>
</dbReference>
<evidence type="ECO:0000256" key="12">
    <source>
        <dbReference type="SAM" id="MobiDB-lite"/>
    </source>
</evidence>
<dbReference type="GO" id="GO:0005524">
    <property type="term" value="F:ATP binding"/>
    <property type="evidence" value="ECO:0007669"/>
    <property type="project" value="UniProtKB-UniRule"/>
</dbReference>
<reference evidence="14 15" key="1">
    <citation type="submission" date="2017-07" db="EMBL/GenBank/DDBJ databases">
        <title>A draft genome sequence of Komagataeibacter sp. T5K1.</title>
        <authorList>
            <person name="Skraban J."/>
            <person name="Cleenwerck I."/>
            <person name="Vandamme P."/>
            <person name="Trcek J."/>
        </authorList>
    </citation>
    <scope>NUCLEOTIDE SEQUENCE [LARGE SCALE GENOMIC DNA]</scope>
    <source>
        <strain evidence="14 15">T5K1</strain>
    </source>
</reference>
<sequence length="605" mass="66477">MALPPLLLLQDITLTLGGAPLLDGAGFGVSPGERICLVGRNGCGKSTLLRIATGELQADSGTRFLQPGTTVRYLPQEPDLSGFETTLDYVLAGMGPGDRDYRAAALLSELGMTGRENPANLSGGEARRCALARALAPEPDLLLLDEPTNHLDMPTIEWLERELLSLSSAMVIISHDRRLLETLSRSVVWLDRGVTRRLDQGFARFETWREEVLEQEERDAHKLDRQIAREEDWMRYGVTARRKRNVRRVAELAALRQTRREAIKPATGAKMEAREAELSGKLVSVAEDISKSYGEHTVVRDLDLRILRGDRLGIVGANGAGKSTLLRLMTGQDTPDSGTVTVGTALSIVTLDQQRRQLDPNRTLADTLTGGGGDMVQVGHEKRHVIGYMKDFMFRPEQARTPVGVLSGGERGRLMLACALARPSNLLVLDEPTNDLDLETLDLLQDMLAQYAGTVLLVSHDRDFLDRVASSVLMAEGEGRWVEYAGGYSDMLAQRQDETLAARPLAAPPAKARPAQSATPAPKSASRKLSYKDQHALERLPGQIADLEKEVERLRAILADPGLYARDPDGFTATTEKLEKVQADLTAAEEKWLELEMLRESLKAN</sequence>
<dbReference type="GO" id="GO:0003746">
    <property type="term" value="F:translation elongation factor activity"/>
    <property type="evidence" value="ECO:0007669"/>
    <property type="project" value="UniProtKB-KW"/>
</dbReference>
<dbReference type="FunFam" id="3.40.50.300:FF:000309">
    <property type="entry name" value="ABC transporter ATP-binding protein"/>
    <property type="match status" value="1"/>
</dbReference>
<keyword evidence="5 11" id="KW-0378">Hydrolase</keyword>
<name>A0A318QH54_9PROT</name>
<keyword evidence="3 11" id="KW-0547">Nucleotide-binding</keyword>
<evidence type="ECO:0000313" key="15">
    <source>
        <dbReference type="Proteomes" id="UP000247609"/>
    </source>
</evidence>
<evidence type="ECO:0000256" key="8">
    <source>
        <dbReference type="ARBA" id="ARBA00023204"/>
    </source>
</evidence>
<dbReference type="InterPro" id="IPR043686">
    <property type="entry name" value="Uup"/>
</dbReference>
<feature type="domain" description="ABC transporter" evidence="13">
    <location>
        <begin position="7"/>
        <end position="217"/>
    </location>
</feature>
<keyword evidence="8 11" id="KW-0234">DNA repair</keyword>
<dbReference type="AlphaFoldDB" id="A0A318QH54"/>
<dbReference type="EC" id="3.6.1.-" evidence="11"/>
<evidence type="ECO:0000256" key="7">
    <source>
        <dbReference type="ARBA" id="ARBA00023125"/>
    </source>
</evidence>
<dbReference type="InterPro" id="IPR051309">
    <property type="entry name" value="ABCF_ATPase"/>
</dbReference>
<keyword evidence="14" id="KW-0251">Elongation factor</keyword>
<comment type="caution">
    <text evidence="14">The sequence shown here is derived from an EMBL/GenBank/DDBJ whole genome shotgun (WGS) entry which is preliminary data.</text>
</comment>
<dbReference type="Pfam" id="PF16326">
    <property type="entry name" value="ABC_tran_CTD"/>
    <property type="match status" value="1"/>
</dbReference>
<evidence type="ECO:0000256" key="9">
    <source>
        <dbReference type="ARBA" id="ARBA00049360"/>
    </source>
</evidence>
<dbReference type="PANTHER" id="PTHR42855:SF1">
    <property type="entry name" value="ABC TRANSPORTER DOMAIN-CONTAINING PROTEIN"/>
    <property type="match status" value="1"/>
</dbReference>
<feature type="domain" description="ABC transporter" evidence="13">
    <location>
        <begin position="284"/>
        <end position="504"/>
    </location>
</feature>
<dbReference type="InterPro" id="IPR003439">
    <property type="entry name" value="ABC_transporter-like_ATP-bd"/>
</dbReference>
<dbReference type="GO" id="GO:0043022">
    <property type="term" value="F:ribosome binding"/>
    <property type="evidence" value="ECO:0007669"/>
    <property type="project" value="UniProtKB-UniRule"/>
</dbReference>
<evidence type="ECO:0000256" key="4">
    <source>
        <dbReference type="ARBA" id="ARBA00022763"/>
    </source>
</evidence>
<keyword evidence="4 11" id="KW-0227">DNA damage</keyword>
<keyword evidence="2 11" id="KW-0677">Repeat</keyword>
<dbReference type="GO" id="GO:0005737">
    <property type="term" value="C:cytoplasm"/>
    <property type="evidence" value="ECO:0007669"/>
    <property type="project" value="UniProtKB-SubCell"/>
</dbReference>
<feature type="binding site" evidence="11">
    <location>
        <begin position="39"/>
        <end position="46"/>
    </location>
    <ligand>
        <name>ATP</name>
        <dbReference type="ChEBI" id="CHEBI:30616"/>
        <label>1</label>
    </ligand>
</feature>
<keyword evidence="7 11" id="KW-0238">DNA-binding</keyword>
<dbReference type="RefSeq" id="WP_110527211.1">
    <property type="nucleotide sequence ID" value="NZ_NOXG01000002.1"/>
</dbReference>
<dbReference type="Gene3D" id="1.10.287.380">
    <property type="entry name" value="Valyl-tRNA synthetase, C-terminal domain"/>
    <property type="match status" value="1"/>
</dbReference>
<keyword evidence="11" id="KW-0175">Coiled coil</keyword>
<evidence type="ECO:0000259" key="13">
    <source>
        <dbReference type="PROSITE" id="PS50893"/>
    </source>
</evidence>
<keyword evidence="6 11" id="KW-0067">ATP-binding</keyword>
<dbReference type="InterPro" id="IPR037118">
    <property type="entry name" value="Val-tRNA_synth_C_sf"/>
</dbReference>
<evidence type="ECO:0000256" key="2">
    <source>
        <dbReference type="ARBA" id="ARBA00022737"/>
    </source>
</evidence>
<comment type="subcellular location">
    <subcellularLocation>
        <location evidence="11">Cytoplasm</location>
    </subcellularLocation>
    <text evidence="11">Associates with ribosomes.</text>
</comment>
<feature type="coiled-coil region" evidence="11">
    <location>
        <begin position="537"/>
        <end position="591"/>
    </location>
</feature>
<dbReference type="HAMAP" id="MF_00848">
    <property type="entry name" value="Uup"/>
    <property type="match status" value="1"/>
</dbReference>
<dbReference type="SUPFAM" id="SSF52540">
    <property type="entry name" value="P-loop containing nucleoside triphosphate hydrolases"/>
    <property type="match status" value="2"/>
</dbReference>
<dbReference type="Gene3D" id="3.40.50.300">
    <property type="entry name" value="P-loop containing nucleotide triphosphate hydrolases"/>
    <property type="match status" value="2"/>
</dbReference>
<feature type="compositionally biased region" description="Low complexity" evidence="12">
    <location>
        <begin position="505"/>
        <end position="515"/>
    </location>
</feature>